<reference evidence="3" key="1">
    <citation type="journal article" date="2013" name="Nature">
        <title>Draft genome of the wheat A-genome progenitor Triticum urartu.</title>
        <authorList>
            <person name="Ling H.Q."/>
            <person name="Zhao S."/>
            <person name="Liu D."/>
            <person name="Wang J."/>
            <person name="Sun H."/>
            <person name="Zhang C."/>
            <person name="Fan H."/>
            <person name="Li D."/>
            <person name="Dong L."/>
            <person name="Tao Y."/>
            <person name="Gao C."/>
            <person name="Wu H."/>
            <person name="Li Y."/>
            <person name="Cui Y."/>
            <person name="Guo X."/>
            <person name="Zheng S."/>
            <person name="Wang B."/>
            <person name="Yu K."/>
            <person name="Liang Q."/>
            <person name="Yang W."/>
            <person name="Lou X."/>
            <person name="Chen J."/>
            <person name="Feng M."/>
            <person name="Jian J."/>
            <person name="Zhang X."/>
            <person name="Luo G."/>
            <person name="Jiang Y."/>
            <person name="Liu J."/>
            <person name="Wang Z."/>
            <person name="Sha Y."/>
            <person name="Zhang B."/>
            <person name="Wu H."/>
            <person name="Tang D."/>
            <person name="Shen Q."/>
            <person name="Xue P."/>
            <person name="Zou S."/>
            <person name="Wang X."/>
            <person name="Liu X."/>
            <person name="Wang F."/>
            <person name="Yang Y."/>
            <person name="An X."/>
            <person name="Dong Z."/>
            <person name="Zhang K."/>
            <person name="Zhang X."/>
            <person name="Luo M.C."/>
            <person name="Dvorak J."/>
            <person name="Tong Y."/>
            <person name="Wang J."/>
            <person name="Yang H."/>
            <person name="Li Z."/>
            <person name="Wang D."/>
            <person name="Zhang A."/>
            <person name="Wang J."/>
        </authorList>
    </citation>
    <scope>NUCLEOTIDE SEQUENCE</scope>
    <source>
        <strain evidence="3">cv. G1812</strain>
    </source>
</reference>
<dbReference type="EnsemblPlants" id="TuG1812S0001542300.01.T01">
    <property type="protein sequence ID" value="TuG1812S0001542300.01.T01.s_cds29980"/>
    <property type="gene ID" value="TuG1812S0001542300.01"/>
</dbReference>
<keyword evidence="3" id="KW-1185">Reference proteome</keyword>
<name>A0A8R7R9Y1_TRIUA</name>
<sequence length="77" mass="9109">MTRDNLRKRHIIKPLDCIFCSEQETNTHLFFECIVAKNIWSFVADHFQVRMGIDYEFVARFWVSNRKNSALNIVSSA</sequence>
<reference evidence="2" key="2">
    <citation type="submission" date="2022-06" db="UniProtKB">
        <authorList>
            <consortium name="EnsemblPlants"/>
        </authorList>
    </citation>
    <scope>IDENTIFICATION</scope>
</reference>
<organism evidence="2 3">
    <name type="scientific">Triticum urartu</name>
    <name type="common">Red wild einkorn</name>
    <name type="synonym">Crithodium urartu</name>
    <dbReference type="NCBI Taxonomy" id="4572"/>
    <lineage>
        <taxon>Eukaryota</taxon>
        <taxon>Viridiplantae</taxon>
        <taxon>Streptophyta</taxon>
        <taxon>Embryophyta</taxon>
        <taxon>Tracheophyta</taxon>
        <taxon>Spermatophyta</taxon>
        <taxon>Magnoliopsida</taxon>
        <taxon>Liliopsida</taxon>
        <taxon>Poales</taxon>
        <taxon>Poaceae</taxon>
        <taxon>BOP clade</taxon>
        <taxon>Pooideae</taxon>
        <taxon>Triticodae</taxon>
        <taxon>Triticeae</taxon>
        <taxon>Triticinae</taxon>
        <taxon>Triticum</taxon>
    </lineage>
</organism>
<dbReference type="Gramene" id="TuG1812S0001542300.01.T01">
    <property type="protein sequence ID" value="TuG1812S0001542300.01.T01.s_cds29980"/>
    <property type="gene ID" value="TuG1812S0001542300.01"/>
</dbReference>
<accession>A0A8R7R9Y1</accession>
<protein>
    <recommendedName>
        <fullName evidence="1">Reverse transcriptase zinc-binding domain-containing protein</fullName>
    </recommendedName>
</protein>
<evidence type="ECO:0000313" key="3">
    <source>
        <dbReference type="Proteomes" id="UP000015106"/>
    </source>
</evidence>
<proteinExistence type="predicted"/>
<dbReference type="InterPro" id="IPR026960">
    <property type="entry name" value="RVT-Znf"/>
</dbReference>
<dbReference type="Pfam" id="PF13966">
    <property type="entry name" value="zf-RVT"/>
    <property type="match status" value="1"/>
</dbReference>
<evidence type="ECO:0000259" key="1">
    <source>
        <dbReference type="Pfam" id="PF13966"/>
    </source>
</evidence>
<evidence type="ECO:0000313" key="2">
    <source>
        <dbReference type="EnsemblPlants" id="TuG1812S0001542300.01.T01.s_cds29980"/>
    </source>
</evidence>
<feature type="domain" description="Reverse transcriptase zinc-binding" evidence="1">
    <location>
        <begin position="2"/>
        <end position="40"/>
    </location>
</feature>
<dbReference type="Proteomes" id="UP000015106">
    <property type="component" value="Unassembled WGS sequence"/>
</dbReference>
<dbReference type="AlphaFoldDB" id="A0A8R7R9Y1"/>